<comment type="caution">
    <text evidence="2">The sequence shown here is derived from an EMBL/GenBank/DDBJ whole genome shotgun (WGS) entry which is preliminary data.</text>
</comment>
<evidence type="ECO:0000313" key="3">
    <source>
        <dbReference type="Proteomes" id="UP001066276"/>
    </source>
</evidence>
<evidence type="ECO:0000256" key="1">
    <source>
        <dbReference type="SAM" id="MobiDB-lite"/>
    </source>
</evidence>
<reference evidence="2" key="1">
    <citation type="journal article" date="2022" name="bioRxiv">
        <title>Sequencing and chromosome-scale assembly of the giantPleurodeles waltlgenome.</title>
        <authorList>
            <person name="Brown T."/>
            <person name="Elewa A."/>
            <person name="Iarovenko S."/>
            <person name="Subramanian E."/>
            <person name="Araus A.J."/>
            <person name="Petzold A."/>
            <person name="Susuki M."/>
            <person name="Suzuki K.-i.T."/>
            <person name="Hayashi T."/>
            <person name="Toyoda A."/>
            <person name="Oliveira C."/>
            <person name="Osipova E."/>
            <person name="Leigh N.D."/>
            <person name="Simon A."/>
            <person name="Yun M.H."/>
        </authorList>
    </citation>
    <scope>NUCLEOTIDE SEQUENCE</scope>
    <source>
        <strain evidence="2">20211129_DDA</strain>
        <tissue evidence="2">Liver</tissue>
    </source>
</reference>
<dbReference type="Proteomes" id="UP001066276">
    <property type="component" value="Chromosome 10"/>
</dbReference>
<accession>A0AAV7M473</accession>
<evidence type="ECO:0000313" key="2">
    <source>
        <dbReference type="EMBL" id="KAJ1097414.1"/>
    </source>
</evidence>
<feature type="compositionally biased region" description="Basic and acidic residues" evidence="1">
    <location>
        <begin position="59"/>
        <end position="76"/>
    </location>
</feature>
<feature type="region of interest" description="Disordered" evidence="1">
    <location>
        <begin position="52"/>
        <end position="96"/>
    </location>
</feature>
<dbReference type="AlphaFoldDB" id="A0AAV7M473"/>
<dbReference type="EMBL" id="JANPWB010000014">
    <property type="protein sequence ID" value="KAJ1097414.1"/>
    <property type="molecule type" value="Genomic_DNA"/>
</dbReference>
<name>A0AAV7M473_PLEWA</name>
<keyword evidence="3" id="KW-1185">Reference proteome</keyword>
<gene>
    <name evidence="2" type="ORF">NDU88_002533</name>
</gene>
<protein>
    <submittedName>
        <fullName evidence="2">Uncharacterized protein</fullName>
    </submittedName>
</protein>
<proteinExistence type="predicted"/>
<sequence>MPPMPCEQTPCCRGCGTAVLKWCSGAGVREEKKREKGSGRLNATWSLYVREQTCSGPRSRKDVPEEAKDRPPRQHSMDSGFTGEEHTLSHSNRGRALEYNNKEDWRTNRRLARGGVWFL</sequence>
<organism evidence="2 3">
    <name type="scientific">Pleurodeles waltl</name>
    <name type="common">Iberian ribbed newt</name>
    <dbReference type="NCBI Taxonomy" id="8319"/>
    <lineage>
        <taxon>Eukaryota</taxon>
        <taxon>Metazoa</taxon>
        <taxon>Chordata</taxon>
        <taxon>Craniata</taxon>
        <taxon>Vertebrata</taxon>
        <taxon>Euteleostomi</taxon>
        <taxon>Amphibia</taxon>
        <taxon>Batrachia</taxon>
        <taxon>Caudata</taxon>
        <taxon>Salamandroidea</taxon>
        <taxon>Salamandridae</taxon>
        <taxon>Pleurodelinae</taxon>
        <taxon>Pleurodeles</taxon>
    </lineage>
</organism>